<evidence type="ECO:0008006" key="2">
    <source>
        <dbReference type="Google" id="ProtNLM"/>
    </source>
</evidence>
<dbReference type="AlphaFoldDB" id="A0A653E822"/>
<evidence type="ECO:0000313" key="1">
    <source>
        <dbReference type="EMBL" id="VEV98241.1"/>
    </source>
</evidence>
<dbReference type="Pfam" id="PF18906">
    <property type="entry name" value="Phage_tube_2"/>
    <property type="match status" value="1"/>
</dbReference>
<gene>
    <name evidence="1" type="ORF">PMYSY11_3197</name>
</gene>
<reference evidence="1" key="1">
    <citation type="submission" date="2019-02" db="EMBL/GenBank/DDBJ databases">
        <authorList>
            <consortium name="Genoscope - CEA"/>
            <person name="William W."/>
        </authorList>
    </citation>
    <scope>NUCLEOTIDE SEQUENCE [LARGE SCALE GENOMIC DNA]</scope>
    <source>
        <strain evidence="1">YSy11</strain>
    </source>
</reference>
<accession>A0A653E822</accession>
<dbReference type="EMBL" id="LR215729">
    <property type="protein sequence ID" value="VEV98241.1"/>
    <property type="molecule type" value="Genomic_DNA"/>
</dbReference>
<dbReference type="InterPro" id="IPR044000">
    <property type="entry name" value="Phage_tube_2"/>
</dbReference>
<dbReference type="RefSeq" id="WP_150548803.1">
    <property type="nucleotide sequence ID" value="NZ_LR215729.2"/>
</dbReference>
<proteinExistence type="predicted"/>
<protein>
    <recommendedName>
        <fullName evidence="2">Phage tail protein</fullName>
    </recommendedName>
</protein>
<name>A0A653E822_9PSED</name>
<organism evidence="1">
    <name type="scientific">Pseudomonas marincola</name>
    <dbReference type="NCBI Taxonomy" id="437900"/>
    <lineage>
        <taxon>Bacteria</taxon>
        <taxon>Pseudomonadati</taxon>
        <taxon>Pseudomonadota</taxon>
        <taxon>Gammaproteobacteria</taxon>
        <taxon>Pseudomonadales</taxon>
        <taxon>Pseudomonadaceae</taxon>
        <taxon>Pseudomonas</taxon>
    </lineage>
</organism>
<sequence length="381" mass="40112">MSCFANGSATKLYYVREFAEIADDTFSVTASDSSFNDTGTGFLTAGFLAGHIITVAGFTSAENNGKFKVATAAAGKLTVTAMDGTAVTLVDEAAGDAVTITMEGSIPGNPVFKPIRFVSEGLSPSINQIESNEINQARQRAPSRGGTYSTQGEIAAEVSFSSFDDLIEAALQGTWATNELIIGSTERSFAVLERHTDIGEDYIYTGCRVATMNITAPLGDKAGITFGMLGTEAAEYTLPVGATFAAATTTDMMVTTNGSFAEDGAPIAYATEWQVTVDNGMEAAFSLFQRSAYCISNGIATVTGSMSAYLKDGTLWAKVLQEAETSHTVVLEEGSDTYTIELPKVRYTQGQKQVSGPGAVIPQYTVSAGYDGTTSIRITRS</sequence>